<proteinExistence type="predicted"/>
<dbReference type="Pfam" id="PF00355">
    <property type="entry name" value="Rieske"/>
    <property type="match status" value="1"/>
</dbReference>
<dbReference type="InterPro" id="IPR036922">
    <property type="entry name" value="Rieske_2Fe-2S_sf"/>
</dbReference>
<name>A0ABR6VZB7_9BACT</name>
<evidence type="ECO:0000256" key="4">
    <source>
        <dbReference type="ARBA" id="ARBA00023014"/>
    </source>
</evidence>
<keyword evidence="8" id="KW-1185">Reference proteome</keyword>
<evidence type="ECO:0000313" key="7">
    <source>
        <dbReference type="EMBL" id="MBC3789661.1"/>
    </source>
</evidence>
<accession>A0ABR6VZB7</accession>
<organism evidence="7 8">
    <name type="scientific">Spirosoma utsteinense</name>
    <dbReference type="NCBI Taxonomy" id="2585773"/>
    <lineage>
        <taxon>Bacteria</taxon>
        <taxon>Pseudomonadati</taxon>
        <taxon>Bacteroidota</taxon>
        <taxon>Cytophagia</taxon>
        <taxon>Cytophagales</taxon>
        <taxon>Cytophagaceae</taxon>
        <taxon>Spirosoma</taxon>
    </lineage>
</organism>
<protein>
    <submittedName>
        <fullName evidence="7">Cytochrome b6-f complex iron-sulfur subunit</fullName>
    </submittedName>
</protein>
<evidence type="ECO:0000256" key="3">
    <source>
        <dbReference type="ARBA" id="ARBA00023004"/>
    </source>
</evidence>
<dbReference type="PANTHER" id="PTHR10134">
    <property type="entry name" value="CYTOCHROME B-C1 COMPLEX SUBUNIT RIESKE, MITOCHONDRIAL"/>
    <property type="match status" value="1"/>
</dbReference>
<keyword evidence="5" id="KW-1015">Disulfide bond</keyword>
<keyword evidence="2" id="KW-0479">Metal-binding</keyword>
<dbReference type="CDD" id="cd03467">
    <property type="entry name" value="Rieske"/>
    <property type="match status" value="1"/>
</dbReference>
<keyword evidence="1" id="KW-0001">2Fe-2S</keyword>
<dbReference type="PROSITE" id="PS51296">
    <property type="entry name" value="RIESKE"/>
    <property type="match status" value="1"/>
</dbReference>
<dbReference type="Gene3D" id="2.102.10.10">
    <property type="entry name" value="Rieske [2Fe-2S] iron-sulphur domain"/>
    <property type="match status" value="1"/>
</dbReference>
<dbReference type="RefSeq" id="WP_186735018.1">
    <property type="nucleotide sequence ID" value="NZ_VFIA01000001.1"/>
</dbReference>
<feature type="domain" description="Rieske" evidence="6">
    <location>
        <begin position="48"/>
        <end position="151"/>
    </location>
</feature>
<keyword evidence="3" id="KW-0408">Iron</keyword>
<comment type="caution">
    <text evidence="7">The sequence shown here is derived from an EMBL/GenBank/DDBJ whole genome shotgun (WGS) entry which is preliminary data.</text>
</comment>
<dbReference type="SUPFAM" id="SSF50022">
    <property type="entry name" value="ISP domain"/>
    <property type="match status" value="1"/>
</dbReference>
<evidence type="ECO:0000256" key="1">
    <source>
        <dbReference type="ARBA" id="ARBA00022714"/>
    </source>
</evidence>
<dbReference type="EMBL" id="VFIA01000001">
    <property type="protein sequence ID" value="MBC3789661.1"/>
    <property type="molecule type" value="Genomic_DNA"/>
</dbReference>
<sequence length="155" mass="16892">METTFPTTDQRPMDRQEFFRLVGIGVGAILLTRCVSGCSGANTPDPTPNPARKIDFSINLDDKTSENLKAKGGYIIINDVIVAQTKDGRFIAVSANCTHQGTQLVFKPSENQFYCPLHLSRFDTKGNVITGPATQALQQYTVVTNPTSGLLRVSN</sequence>
<evidence type="ECO:0000256" key="5">
    <source>
        <dbReference type="ARBA" id="ARBA00023157"/>
    </source>
</evidence>
<dbReference type="Proteomes" id="UP000700732">
    <property type="component" value="Unassembled WGS sequence"/>
</dbReference>
<keyword evidence="4" id="KW-0411">Iron-sulfur</keyword>
<dbReference type="InterPro" id="IPR017941">
    <property type="entry name" value="Rieske_2Fe-2S"/>
</dbReference>
<evidence type="ECO:0000256" key="2">
    <source>
        <dbReference type="ARBA" id="ARBA00022723"/>
    </source>
</evidence>
<evidence type="ECO:0000259" key="6">
    <source>
        <dbReference type="PROSITE" id="PS51296"/>
    </source>
</evidence>
<evidence type="ECO:0000313" key="8">
    <source>
        <dbReference type="Proteomes" id="UP000700732"/>
    </source>
</evidence>
<gene>
    <name evidence="7" type="ORF">FH603_142</name>
</gene>
<dbReference type="InterPro" id="IPR014349">
    <property type="entry name" value="Rieske_Fe-S_prot"/>
</dbReference>
<reference evidence="7 8" key="1">
    <citation type="submission" date="2019-06" db="EMBL/GenBank/DDBJ databases">
        <title>Spirosoma utsteinense sp. nov. isolated from Antarctic ice-free soils.</title>
        <authorList>
            <person name="Tahon G."/>
        </authorList>
    </citation>
    <scope>NUCLEOTIDE SEQUENCE [LARGE SCALE GENOMIC DNA]</scope>
    <source>
        <strain evidence="7 8">LMG 31447</strain>
    </source>
</reference>